<dbReference type="PANTHER" id="PTHR14614:SF109">
    <property type="entry name" value="RIBOSOMAL LYSINE N-METHYLTRANSFERASE 5"/>
    <property type="match status" value="1"/>
</dbReference>
<gene>
    <name evidence="2" type="ORF">UCRPA7_6868</name>
</gene>
<sequence length="327" mass="35176">MSLETLRGILGPEIEDPEEETFLLFSQNIPSQNLGFVDSTAALLELTVAGRDLTIHQSPAVLSSNRPGGTTGAVVWKITPLFAGWLASPSNVLFRAGILADSSAVLELGCGVSAIVGLTLAAHVSRYVLTDQPYVAKFVGQNIEENRDVLLLLHHHHAGSGPARHGKASAKSRSAARGSRHPAGGDHSHAATGPRAAPPPADRLRFAPLDWEKDEVTAASALALTGSADTRSFDAVVACDCIYNEALIEPFVRTCVDVCRLRGRRGEDDDDDDEARPCVCIVAQQLRDPDIFEAWARRFCQSFHALRVPDDQLPEGLRSAAGYRDLD</sequence>
<dbReference type="AlphaFoldDB" id="R8BED7"/>
<dbReference type="RefSeq" id="XP_007917594.1">
    <property type="nucleotide sequence ID" value="XM_007919403.1"/>
</dbReference>
<dbReference type="KEGG" id="tmn:UCRPA7_6868"/>
<organism evidence="2 3">
    <name type="scientific">Phaeoacremonium minimum (strain UCR-PA7)</name>
    <name type="common">Esca disease fungus</name>
    <name type="synonym">Togninia minima</name>
    <dbReference type="NCBI Taxonomy" id="1286976"/>
    <lineage>
        <taxon>Eukaryota</taxon>
        <taxon>Fungi</taxon>
        <taxon>Dikarya</taxon>
        <taxon>Ascomycota</taxon>
        <taxon>Pezizomycotina</taxon>
        <taxon>Sordariomycetes</taxon>
        <taxon>Sordariomycetidae</taxon>
        <taxon>Togniniales</taxon>
        <taxon>Togniniaceae</taxon>
        <taxon>Phaeoacremonium</taxon>
    </lineage>
</organism>
<proteinExistence type="predicted"/>
<evidence type="ECO:0000313" key="3">
    <source>
        <dbReference type="Proteomes" id="UP000014074"/>
    </source>
</evidence>
<dbReference type="GO" id="GO:0032991">
    <property type="term" value="C:protein-containing complex"/>
    <property type="evidence" value="ECO:0007669"/>
    <property type="project" value="TreeGrafter"/>
</dbReference>
<dbReference type="GeneID" id="19327568"/>
<reference evidence="3" key="1">
    <citation type="journal article" date="2013" name="Genome Announc.">
        <title>Draft genome sequence of the ascomycete Phaeoacremonium aleophilum strain UCR-PA7, a causal agent of the esca disease complex in grapevines.</title>
        <authorList>
            <person name="Blanco-Ulate B."/>
            <person name="Rolshausen P."/>
            <person name="Cantu D."/>
        </authorList>
    </citation>
    <scope>NUCLEOTIDE SEQUENCE [LARGE SCALE GENOMIC DNA]</scope>
    <source>
        <strain evidence="3">UCR-PA7</strain>
    </source>
</reference>
<dbReference type="InterPro" id="IPR029063">
    <property type="entry name" value="SAM-dependent_MTases_sf"/>
</dbReference>
<feature type="region of interest" description="Disordered" evidence="1">
    <location>
        <begin position="158"/>
        <end position="203"/>
    </location>
</feature>
<dbReference type="GO" id="GO:0008757">
    <property type="term" value="F:S-adenosylmethionine-dependent methyltransferase activity"/>
    <property type="evidence" value="ECO:0007669"/>
    <property type="project" value="UniProtKB-ARBA"/>
</dbReference>
<dbReference type="HOGENOM" id="CLU_051532_1_1_1"/>
<accession>R8BED7</accession>
<keyword evidence="2" id="KW-0489">Methyltransferase</keyword>
<dbReference type="GO" id="GO:0032259">
    <property type="term" value="P:methylation"/>
    <property type="evidence" value="ECO:0007669"/>
    <property type="project" value="UniProtKB-KW"/>
</dbReference>
<dbReference type="GO" id="GO:0005829">
    <property type="term" value="C:cytosol"/>
    <property type="evidence" value="ECO:0007669"/>
    <property type="project" value="TreeGrafter"/>
</dbReference>
<protein>
    <submittedName>
        <fullName evidence="2">Putative nicotinamide n-methyltransferase protein</fullName>
    </submittedName>
</protein>
<dbReference type="Gene3D" id="3.40.50.150">
    <property type="entry name" value="Vaccinia Virus protein VP39"/>
    <property type="match status" value="1"/>
</dbReference>
<evidence type="ECO:0000313" key="2">
    <source>
        <dbReference type="EMBL" id="EON97674.1"/>
    </source>
</evidence>
<dbReference type="Proteomes" id="UP000014074">
    <property type="component" value="Unassembled WGS sequence"/>
</dbReference>
<dbReference type="OrthoDB" id="2529286at2759"/>
<dbReference type="Pfam" id="PF10294">
    <property type="entry name" value="Methyltransf_16"/>
    <property type="match status" value="1"/>
</dbReference>
<dbReference type="EMBL" id="KB933264">
    <property type="protein sequence ID" value="EON97674.1"/>
    <property type="molecule type" value="Genomic_DNA"/>
</dbReference>
<evidence type="ECO:0000256" key="1">
    <source>
        <dbReference type="SAM" id="MobiDB-lite"/>
    </source>
</evidence>
<dbReference type="eggNOG" id="KOG1018">
    <property type="taxonomic scope" value="Eukaryota"/>
</dbReference>
<dbReference type="InterPro" id="IPR019410">
    <property type="entry name" value="Methyltransf_16"/>
</dbReference>
<keyword evidence="2" id="KW-0808">Transferase</keyword>
<name>R8BED7_PHAM7</name>
<dbReference type="PANTHER" id="PTHR14614">
    <property type="entry name" value="HEPATOCELLULAR CARCINOMA-ASSOCIATED ANTIGEN"/>
    <property type="match status" value="1"/>
</dbReference>
<dbReference type="SUPFAM" id="SSF53335">
    <property type="entry name" value="S-adenosyl-L-methionine-dependent methyltransferases"/>
    <property type="match status" value="1"/>
</dbReference>
<keyword evidence="3" id="KW-1185">Reference proteome</keyword>
<feature type="compositionally biased region" description="Basic residues" evidence="1">
    <location>
        <begin position="158"/>
        <end position="170"/>
    </location>
</feature>